<keyword evidence="2" id="KW-1185">Reference proteome</keyword>
<proteinExistence type="predicted"/>
<gene>
    <name evidence="1" type="ORF">LSAT_V11C700351180</name>
</gene>
<protein>
    <submittedName>
        <fullName evidence="1">Uncharacterized protein</fullName>
    </submittedName>
</protein>
<name>A0A9R1V023_LACSA</name>
<sequence length="108" mass="12609">MPGGPKTGSQARTQRKTNTRDKLLTILRKYAYVFAWRKTDRLQHQTKKRGQTLDRNRAINVEVAKLVDSGILREATFADLDSKFSYGKEKCRKLEDMHRILRYQQGIP</sequence>
<dbReference type="Proteomes" id="UP000235145">
    <property type="component" value="Unassembled WGS sequence"/>
</dbReference>
<evidence type="ECO:0000313" key="2">
    <source>
        <dbReference type="Proteomes" id="UP000235145"/>
    </source>
</evidence>
<reference evidence="1 2" key="1">
    <citation type="journal article" date="2017" name="Nat. Commun.">
        <title>Genome assembly with in vitro proximity ligation data and whole-genome triplication in lettuce.</title>
        <authorList>
            <person name="Reyes-Chin-Wo S."/>
            <person name="Wang Z."/>
            <person name="Yang X."/>
            <person name="Kozik A."/>
            <person name="Arikit S."/>
            <person name="Song C."/>
            <person name="Xia L."/>
            <person name="Froenicke L."/>
            <person name="Lavelle D.O."/>
            <person name="Truco M.J."/>
            <person name="Xia R."/>
            <person name="Zhu S."/>
            <person name="Xu C."/>
            <person name="Xu H."/>
            <person name="Xu X."/>
            <person name="Cox K."/>
            <person name="Korf I."/>
            <person name="Meyers B.C."/>
            <person name="Michelmore R.W."/>
        </authorList>
    </citation>
    <scope>NUCLEOTIDE SEQUENCE [LARGE SCALE GENOMIC DNA]</scope>
    <source>
        <strain evidence="2">cv. Salinas</strain>
        <tissue evidence="1">Seedlings</tissue>
    </source>
</reference>
<organism evidence="1 2">
    <name type="scientific">Lactuca sativa</name>
    <name type="common">Garden lettuce</name>
    <dbReference type="NCBI Taxonomy" id="4236"/>
    <lineage>
        <taxon>Eukaryota</taxon>
        <taxon>Viridiplantae</taxon>
        <taxon>Streptophyta</taxon>
        <taxon>Embryophyta</taxon>
        <taxon>Tracheophyta</taxon>
        <taxon>Spermatophyta</taxon>
        <taxon>Magnoliopsida</taxon>
        <taxon>eudicotyledons</taxon>
        <taxon>Gunneridae</taxon>
        <taxon>Pentapetalae</taxon>
        <taxon>asterids</taxon>
        <taxon>campanulids</taxon>
        <taxon>Asterales</taxon>
        <taxon>Asteraceae</taxon>
        <taxon>Cichorioideae</taxon>
        <taxon>Cichorieae</taxon>
        <taxon>Lactucinae</taxon>
        <taxon>Lactuca</taxon>
    </lineage>
</organism>
<dbReference type="EMBL" id="NBSK02000007">
    <property type="protein sequence ID" value="KAJ0197180.1"/>
    <property type="molecule type" value="Genomic_DNA"/>
</dbReference>
<evidence type="ECO:0000313" key="1">
    <source>
        <dbReference type="EMBL" id="KAJ0197180.1"/>
    </source>
</evidence>
<accession>A0A9R1V023</accession>
<comment type="caution">
    <text evidence="1">The sequence shown here is derived from an EMBL/GenBank/DDBJ whole genome shotgun (WGS) entry which is preliminary data.</text>
</comment>
<dbReference type="AlphaFoldDB" id="A0A9R1V023"/>